<dbReference type="SUPFAM" id="SSF103473">
    <property type="entry name" value="MFS general substrate transporter"/>
    <property type="match status" value="1"/>
</dbReference>
<accession>C9SX05</accession>
<dbReference type="Proteomes" id="UP000008698">
    <property type="component" value="Unassembled WGS sequence"/>
</dbReference>
<evidence type="ECO:0000256" key="7">
    <source>
        <dbReference type="SAM" id="Phobius"/>
    </source>
</evidence>
<evidence type="ECO:0000313" key="9">
    <source>
        <dbReference type="EMBL" id="EEY23546.1"/>
    </source>
</evidence>
<dbReference type="HOGENOM" id="CLU_1344145_0_0_1"/>
<dbReference type="InterPro" id="IPR036259">
    <property type="entry name" value="MFS_trans_sf"/>
</dbReference>
<dbReference type="Pfam" id="PF00083">
    <property type="entry name" value="Sugar_tr"/>
    <property type="match status" value="1"/>
</dbReference>
<comment type="similarity">
    <text evidence="2">Belongs to the major facilitator superfamily. Sugar transporter (TC 2.A.1.1) family.</text>
</comment>
<feature type="transmembrane region" description="Helical" evidence="7">
    <location>
        <begin position="98"/>
        <end position="117"/>
    </location>
</feature>
<evidence type="ECO:0000256" key="4">
    <source>
        <dbReference type="ARBA" id="ARBA00022692"/>
    </source>
</evidence>
<dbReference type="InterPro" id="IPR003663">
    <property type="entry name" value="Sugar/inositol_transpt"/>
</dbReference>
<keyword evidence="6 7" id="KW-0472">Membrane</keyword>
<name>C9SX05_VERA1</name>
<feature type="transmembrane region" description="Helical" evidence="7">
    <location>
        <begin position="129"/>
        <end position="147"/>
    </location>
</feature>
<dbReference type="EMBL" id="DS985228">
    <property type="protein sequence ID" value="EEY23546.1"/>
    <property type="molecule type" value="Genomic_DNA"/>
</dbReference>
<keyword evidence="10" id="KW-1185">Reference proteome</keyword>
<sequence>MAGAAEMTIKIGFTVWEMFLIDRFGRRMCLVAGCSVMAVAMMINGGLPIAYPDNSSKVADVICIIFIFVYAPGYNLGFGPASWVYNTEIFPTSVRARGLNFAASGGSVGSIIVSHVWPVGRAALGSKVYFIFMVVNVLCIPIILIFYPETRGIALEDMDALFGKVATAQGVDGGHQGLEDTERLLAPQSLSDAEEPYHDVSTRV</sequence>
<dbReference type="STRING" id="526221.C9SX05"/>
<dbReference type="PANTHER" id="PTHR48022:SF14">
    <property type="entry name" value="MAJOR FACILITATOR SUPERFAMILY (MFS) PROFILE DOMAIN-CONTAINING PROTEIN-RELATED"/>
    <property type="match status" value="1"/>
</dbReference>
<dbReference type="Gene3D" id="1.20.1250.20">
    <property type="entry name" value="MFS general substrate transporter like domains"/>
    <property type="match status" value="1"/>
</dbReference>
<evidence type="ECO:0000313" key="10">
    <source>
        <dbReference type="Proteomes" id="UP000008698"/>
    </source>
</evidence>
<dbReference type="RefSeq" id="XP_003000461.1">
    <property type="nucleotide sequence ID" value="XM_003000415.1"/>
</dbReference>
<evidence type="ECO:0000259" key="8">
    <source>
        <dbReference type="PROSITE" id="PS50850"/>
    </source>
</evidence>
<dbReference type="OrthoDB" id="6612291at2759"/>
<dbReference type="OMA" id="GRAHDNC"/>
<evidence type="ECO:0000256" key="5">
    <source>
        <dbReference type="ARBA" id="ARBA00022989"/>
    </source>
</evidence>
<feature type="domain" description="Major facilitator superfamily (MFS) profile" evidence="8">
    <location>
        <begin position="1"/>
        <end position="151"/>
    </location>
</feature>
<keyword evidence="4 7" id="KW-0812">Transmembrane</keyword>
<keyword evidence="5 7" id="KW-1133">Transmembrane helix</keyword>
<reference evidence="10" key="1">
    <citation type="journal article" date="2011" name="PLoS Pathog.">
        <title>Comparative genomics yields insights into niche adaptation of plant vascular wilt pathogens.</title>
        <authorList>
            <person name="Klosterman S.J."/>
            <person name="Subbarao K.V."/>
            <person name="Kang S."/>
            <person name="Veronese P."/>
            <person name="Gold S.E."/>
            <person name="Thomma B.P.H.J."/>
            <person name="Chen Z."/>
            <person name="Henrissat B."/>
            <person name="Lee Y.-H."/>
            <person name="Park J."/>
            <person name="Garcia-Pedrajas M.D."/>
            <person name="Barbara D.J."/>
            <person name="Anchieta A."/>
            <person name="de Jonge R."/>
            <person name="Santhanam P."/>
            <person name="Maruthachalam K."/>
            <person name="Atallah Z."/>
            <person name="Amyotte S.G."/>
            <person name="Paz Z."/>
            <person name="Inderbitzin P."/>
            <person name="Hayes R.J."/>
            <person name="Heiman D.I."/>
            <person name="Young S."/>
            <person name="Zeng Q."/>
            <person name="Engels R."/>
            <person name="Galagan J."/>
            <person name="Cuomo C.A."/>
            <person name="Dobinson K.F."/>
            <person name="Ma L.-J."/>
        </authorList>
    </citation>
    <scope>NUCLEOTIDE SEQUENCE [LARGE SCALE GENOMIC DNA]</scope>
    <source>
        <strain evidence="10">VaMs.102 / ATCC MYA-4576 / FGSC 10136</strain>
    </source>
</reference>
<dbReference type="InterPro" id="IPR005828">
    <property type="entry name" value="MFS_sugar_transport-like"/>
</dbReference>
<organism evidence="10">
    <name type="scientific">Verticillium alfalfae (strain VaMs.102 / ATCC MYA-4576 / FGSC 10136)</name>
    <name type="common">Verticillium wilt of alfalfa</name>
    <name type="synonym">Verticillium albo-atrum</name>
    <dbReference type="NCBI Taxonomy" id="526221"/>
    <lineage>
        <taxon>Eukaryota</taxon>
        <taxon>Fungi</taxon>
        <taxon>Dikarya</taxon>
        <taxon>Ascomycota</taxon>
        <taxon>Pezizomycotina</taxon>
        <taxon>Sordariomycetes</taxon>
        <taxon>Hypocreomycetidae</taxon>
        <taxon>Glomerellales</taxon>
        <taxon>Plectosphaerellaceae</taxon>
        <taxon>Verticillium</taxon>
    </lineage>
</organism>
<dbReference type="GO" id="GO:0005351">
    <property type="term" value="F:carbohydrate:proton symporter activity"/>
    <property type="evidence" value="ECO:0007669"/>
    <property type="project" value="TreeGrafter"/>
</dbReference>
<dbReference type="InterPro" id="IPR050360">
    <property type="entry name" value="MFS_Sugar_Transporters"/>
</dbReference>
<comment type="subcellular location">
    <subcellularLocation>
        <location evidence="1">Membrane</location>
        <topology evidence="1">Multi-pass membrane protein</topology>
    </subcellularLocation>
</comment>
<protein>
    <submittedName>
        <fullName evidence="9">Ascus development protein</fullName>
    </submittedName>
</protein>
<dbReference type="GO" id="GO:0016020">
    <property type="term" value="C:membrane"/>
    <property type="evidence" value="ECO:0007669"/>
    <property type="project" value="UniProtKB-SubCell"/>
</dbReference>
<dbReference type="AlphaFoldDB" id="C9SX05"/>
<dbReference type="PANTHER" id="PTHR48022">
    <property type="entry name" value="PLASTIDIC GLUCOSE TRANSPORTER 4"/>
    <property type="match status" value="1"/>
</dbReference>
<evidence type="ECO:0000256" key="6">
    <source>
        <dbReference type="ARBA" id="ARBA00023136"/>
    </source>
</evidence>
<evidence type="ECO:0000256" key="2">
    <source>
        <dbReference type="ARBA" id="ARBA00010992"/>
    </source>
</evidence>
<dbReference type="eggNOG" id="KOG0254">
    <property type="taxonomic scope" value="Eukaryota"/>
</dbReference>
<evidence type="ECO:0000256" key="1">
    <source>
        <dbReference type="ARBA" id="ARBA00004141"/>
    </source>
</evidence>
<proteinExistence type="inferred from homology"/>
<dbReference type="InterPro" id="IPR020846">
    <property type="entry name" value="MFS_dom"/>
</dbReference>
<dbReference type="PROSITE" id="PS50850">
    <property type="entry name" value="MFS"/>
    <property type="match status" value="1"/>
</dbReference>
<dbReference type="GeneID" id="9528168"/>
<gene>
    <name evidence="9" type="ORF">VDBG_09656</name>
</gene>
<dbReference type="KEGG" id="val:VDBG_09656"/>
<evidence type="ECO:0000256" key="3">
    <source>
        <dbReference type="ARBA" id="ARBA00022448"/>
    </source>
</evidence>
<feature type="transmembrane region" description="Helical" evidence="7">
    <location>
        <begin position="57"/>
        <end position="77"/>
    </location>
</feature>
<keyword evidence="3" id="KW-0813">Transport</keyword>
<dbReference type="PRINTS" id="PR00171">
    <property type="entry name" value="SUGRTRNSPORT"/>
</dbReference>
<feature type="transmembrane region" description="Helical" evidence="7">
    <location>
        <begin position="28"/>
        <end position="51"/>
    </location>
</feature>